<reference evidence="3" key="1">
    <citation type="submission" date="2020-01" db="EMBL/GenBank/DDBJ databases">
        <title>Development of genomics and gene disruption for Polysphondylium violaceum indicates a role for the polyketide synthase stlB in stalk morphogenesis.</title>
        <authorList>
            <person name="Narita B."/>
            <person name="Kawabe Y."/>
            <person name="Kin K."/>
            <person name="Saito T."/>
            <person name="Gibbs R."/>
            <person name="Kuspa A."/>
            <person name="Muzny D."/>
            <person name="Queller D."/>
            <person name="Richards S."/>
            <person name="Strassman J."/>
            <person name="Sucgang R."/>
            <person name="Worley K."/>
            <person name="Schaap P."/>
        </authorList>
    </citation>
    <scope>NUCLEOTIDE SEQUENCE</scope>
    <source>
        <strain evidence="3">QSvi11</strain>
    </source>
</reference>
<organism evidence="3 4">
    <name type="scientific">Polysphondylium violaceum</name>
    <dbReference type="NCBI Taxonomy" id="133409"/>
    <lineage>
        <taxon>Eukaryota</taxon>
        <taxon>Amoebozoa</taxon>
        <taxon>Evosea</taxon>
        <taxon>Eumycetozoa</taxon>
        <taxon>Dictyostelia</taxon>
        <taxon>Dictyosteliales</taxon>
        <taxon>Dictyosteliaceae</taxon>
        <taxon>Polysphondylium</taxon>
    </lineage>
</organism>
<gene>
    <name evidence="3" type="ORF">CYY_002554</name>
</gene>
<dbReference type="EMBL" id="AJWJ01000071">
    <property type="protein sequence ID" value="KAF2076147.1"/>
    <property type="molecule type" value="Genomic_DNA"/>
</dbReference>
<dbReference type="PANTHER" id="PTHR31318">
    <property type="entry name" value="EXPRESSED PROTEIN-RELATED"/>
    <property type="match status" value="1"/>
</dbReference>
<proteinExistence type="predicted"/>
<evidence type="ECO:0000313" key="3">
    <source>
        <dbReference type="EMBL" id="KAF2076147.1"/>
    </source>
</evidence>
<evidence type="ECO:0000313" key="4">
    <source>
        <dbReference type="Proteomes" id="UP000695562"/>
    </source>
</evidence>
<evidence type="ECO:0008006" key="5">
    <source>
        <dbReference type="Google" id="ProtNLM"/>
    </source>
</evidence>
<feature type="chain" id="PRO_5035182982" description="Transmembrane protein" evidence="2">
    <location>
        <begin position="27"/>
        <end position="352"/>
    </location>
</feature>
<accession>A0A8J4Q007</accession>
<feature type="signal peptide" evidence="2">
    <location>
        <begin position="1"/>
        <end position="26"/>
    </location>
</feature>
<dbReference type="PANTHER" id="PTHR31318:SF1">
    <property type="entry name" value="POLYMORPHIC MEMBRANE PROTEIN REPEAT-CONTAINING PROTEIN-RELATED"/>
    <property type="match status" value="1"/>
</dbReference>
<name>A0A8J4Q007_9MYCE</name>
<dbReference type="Proteomes" id="UP000695562">
    <property type="component" value="Unassembled WGS sequence"/>
</dbReference>
<keyword evidence="1" id="KW-1133">Transmembrane helix</keyword>
<evidence type="ECO:0000256" key="1">
    <source>
        <dbReference type="SAM" id="Phobius"/>
    </source>
</evidence>
<keyword evidence="4" id="KW-1185">Reference proteome</keyword>
<dbReference type="InterPro" id="IPR011050">
    <property type="entry name" value="Pectin_lyase_fold/virulence"/>
</dbReference>
<feature type="transmembrane region" description="Helical" evidence="1">
    <location>
        <begin position="310"/>
        <end position="333"/>
    </location>
</feature>
<comment type="caution">
    <text evidence="3">The sequence shown here is derived from an EMBL/GenBank/DDBJ whole genome shotgun (WGS) entry which is preliminary data.</text>
</comment>
<keyword evidence="1" id="KW-0472">Membrane</keyword>
<dbReference type="SUPFAM" id="SSF51126">
    <property type="entry name" value="Pectin lyase-like"/>
    <property type="match status" value="1"/>
</dbReference>
<keyword evidence="1" id="KW-0812">Transmembrane</keyword>
<keyword evidence="2" id="KW-0732">Signal</keyword>
<sequence length="352" mass="39733">MFIVFYRKNIFVVVFLFLSTFIQVDSSPTFFIKNINYINYNPIGCGTIHHPCTSIQDGVYSFLNQSTTLNKNQSFIISLLPGIYYHSNISSGIDDSISLDGLNITLQSYSTPITISGAYRTLSSPLFSVLNSVQSQQIVFKNIIFDSFEFSPLIDVNSDDITNVVFTNCSLSNFQQQSNDHTFIKLSSTPDMLSLELNNCTIENNNVPSLIQLNNSIVSFVNTIFTNNTVPNTFIFIENSEILVLNSTFTSNFGYFFCFNSVLNYSNSYIDSSLNISCSSCETFNNMHDSNQFYCPTEYPQQSPQKDALILTYEALILGLGVLLLISIIIIIASIRKKERNERDEERALLIQ</sequence>
<dbReference type="AlphaFoldDB" id="A0A8J4Q007"/>
<evidence type="ECO:0000256" key="2">
    <source>
        <dbReference type="SAM" id="SignalP"/>
    </source>
</evidence>
<protein>
    <recommendedName>
        <fullName evidence="5">Transmembrane protein</fullName>
    </recommendedName>
</protein>